<protein>
    <submittedName>
        <fullName evidence="2">Uncharacterized protein</fullName>
    </submittedName>
</protein>
<dbReference type="EMBL" id="VIWV01000001">
    <property type="protein sequence ID" value="TWF87836.1"/>
    <property type="molecule type" value="Genomic_DNA"/>
</dbReference>
<keyword evidence="1" id="KW-0812">Transmembrane</keyword>
<feature type="transmembrane region" description="Helical" evidence="1">
    <location>
        <begin position="6"/>
        <end position="24"/>
    </location>
</feature>
<dbReference type="AlphaFoldDB" id="A0A561TL04"/>
<dbReference type="Proteomes" id="UP000316603">
    <property type="component" value="Unassembled WGS sequence"/>
</dbReference>
<name>A0A561TL04_9ACTN</name>
<comment type="caution">
    <text evidence="2">The sequence shown here is derived from an EMBL/GenBank/DDBJ whole genome shotgun (WGS) entry which is preliminary data.</text>
</comment>
<evidence type="ECO:0000313" key="3">
    <source>
        <dbReference type="Proteomes" id="UP000316603"/>
    </source>
</evidence>
<accession>A0A561TL04</accession>
<gene>
    <name evidence="2" type="ORF">FHX78_114854</name>
</gene>
<evidence type="ECO:0000313" key="2">
    <source>
        <dbReference type="EMBL" id="TWF87836.1"/>
    </source>
</evidence>
<sequence>MQDNKRVPALVTVICLALFVFCLIERQVRRALGSGQKIPGLFPETSRSGPPAG</sequence>
<keyword evidence="3" id="KW-1185">Reference proteome</keyword>
<reference evidence="2 3" key="1">
    <citation type="submission" date="2019-06" db="EMBL/GenBank/DDBJ databases">
        <title>Sequencing the genomes of 1000 actinobacteria strains.</title>
        <authorList>
            <person name="Klenk H.-P."/>
        </authorList>
    </citation>
    <scope>NUCLEOTIDE SEQUENCE [LARGE SCALE GENOMIC DNA]</scope>
    <source>
        <strain evidence="2 3">DSM 41695</strain>
    </source>
</reference>
<proteinExistence type="predicted"/>
<keyword evidence="1" id="KW-1133">Transmembrane helix</keyword>
<evidence type="ECO:0000256" key="1">
    <source>
        <dbReference type="SAM" id="Phobius"/>
    </source>
</evidence>
<dbReference type="RefSeq" id="WP_167531843.1">
    <property type="nucleotide sequence ID" value="NZ_BNCE01000027.1"/>
</dbReference>
<organism evidence="2 3">
    <name type="scientific">Streptomyces capillispiralis</name>
    <dbReference type="NCBI Taxonomy" id="68182"/>
    <lineage>
        <taxon>Bacteria</taxon>
        <taxon>Bacillati</taxon>
        <taxon>Actinomycetota</taxon>
        <taxon>Actinomycetes</taxon>
        <taxon>Kitasatosporales</taxon>
        <taxon>Streptomycetaceae</taxon>
        <taxon>Streptomyces</taxon>
    </lineage>
</organism>
<keyword evidence="1" id="KW-0472">Membrane</keyword>